<keyword evidence="3" id="KW-0547">Nucleotide-binding</keyword>
<comment type="similarity">
    <text evidence="1">Belongs to the ABC transporter superfamily.</text>
</comment>
<dbReference type="EMBL" id="RHJS01000001">
    <property type="protein sequence ID" value="RRK36978.1"/>
    <property type="molecule type" value="Genomic_DNA"/>
</dbReference>
<protein>
    <submittedName>
        <fullName evidence="6">ABC transporter ATP-binding protein</fullName>
    </submittedName>
</protein>
<dbReference type="InterPro" id="IPR003439">
    <property type="entry name" value="ABC_transporter-like_ATP-bd"/>
</dbReference>
<keyword evidence="7" id="KW-1185">Reference proteome</keyword>
<evidence type="ECO:0000256" key="3">
    <source>
        <dbReference type="ARBA" id="ARBA00022741"/>
    </source>
</evidence>
<evidence type="ECO:0000256" key="2">
    <source>
        <dbReference type="ARBA" id="ARBA00022448"/>
    </source>
</evidence>
<sequence>MELKIERLCKQFKDKKAVDDASLTLTPGVWGLLGANGAGKTTLMRMIANVMTPTRGAVCYDGTDIRKMGETYRDIFGFLPQDFGYSRDFTVKDYLEYVAALKGVPARETENKINHLLEVLTLSDVKRKKIAKLSGGMKRRVGIAQAMLNEPKVLVMDEPTAGLDPGERVRFRNFISEFSHDRIVLISTHIVSDIEYIATRNAIMKAGKIVDIGRTDELVRAIEGKVWTCTIPARDLAGYEMRLRIINQRSEDNGQVSIRYLSEKPEISGAVTAQPRLEDLYLWYFPQENTECEGNALREGERN</sequence>
<feature type="domain" description="ABC transporter" evidence="5">
    <location>
        <begin position="3"/>
        <end position="231"/>
    </location>
</feature>
<keyword evidence="2" id="KW-0813">Transport</keyword>
<dbReference type="CDD" id="cd03264">
    <property type="entry name" value="ABC_drug_resistance_like"/>
    <property type="match status" value="1"/>
</dbReference>
<dbReference type="InterPro" id="IPR003593">
    <property type="entry name" value="AAA+_ATPase"/>
</dbReference>
<name>A0A426DS17_9FIRM</name>
<dbReference type="SMART" id="SM00382">
    <property type="entry name" value="AAA"/>
    <property type="match status" value="1"/>
</dbReference>
<dbReference type="Gene3D" id="3.40.50.300">
    <property type="entry name" value="P-loop containing nucleotide triphosphate hydrolases"/>
    <property type="match status" value="1"/>
</dbReference>
<dbReference type="AlphaFoldDB" id="A0A426DS17"/>
<evidence type="ECO:0000313" key="6">
    <source>
        <dbReference type="EMBL" id="RRK36978.1"/>
    </source>
</evidence>
<dbReference type="PANTHER" id="PTHR43335:SF2">
    <property type="entry name" value="ABC TRANSPORTER, ATP-BINDING PROTEIN"/>
    <property type="match status" value="1"/>
</dbReference>
<reference evidence="6" key="1">
    <citation type="submission" date="2018-10" db="EMBL/GenBank/DDBJ databases">
        <title>Schaedlerella arabinophila gen. nov. sp. nov., isolated from the mouse intestinal tract and comparative analysis with the genome of the closely related altered Schaedler flora strain ASF502.</title>
        <authorList>
            <person name="Miyake S."/>
            <person name="Soh M."/>
            <person name="Seedorf H."/>
        </authorList>
    </citation>
    <scope>NUCLEOTIDE SEQUENCE [LARGE SCALE GENOMIC DNA]</scope>
    <source>
        <strain evidence="6">DSM 106076</strain>
    </source>
</reference>
<comment type="caution">
    <text evidence="6">The sequence shown here is derived from an EMBL/GenBank/DDBJ whole genome shotgun (WGS) entry which is preliminary data.</text>
</comment>
<dbReference type="InterPro" id="IPR027417">
    <property type="entry name" value="P-loop_NTPase"/>
</dbReference>
<accession>A0A426DS17</accession>
<dbReference type="SUPFAM" id="SSF52540">
    <property type="entry name" value="P-loop containing nucleoside triphosphate hydrolases"/>
    <property type="match status" value="1"/>
</dbReference>
<evidence type="ECO:0000256" key="4">
    <source>
        <dbReference type="ARBA" id="ARBA00022840"/>
    </source>
</evidence>
<dbReference type="InterPro" id="IPR017871">
    <property type="entry name" value="ABC_transporter-like_CS"/>
</dbReference>
<dbReference type="GO" id="GO:0005524">
    <property type="term" value="F:ATP binding"/>
    <property type="evidence" value="ECO:0007669"/>
    <property type="project" value="UniProtKB-KW"/>
</dbReference>
<evidence type="ECO:0000313" key="7">
    <source>
        <dbReference type="Proteomes" id="UP000274920"/>
    </source>
</evidence>
<gene>
    <name evidence="6" type="ORF">EBB54_00510</name>
</gene>
<dbReference type="PROSITE" id="PS00211">
    <property type="entry name" value="ABC_TRANSPORTER_1"/>
    <property type="match status" value="1"/>
</dbReference>
<dbReference type="Proteomes" id="UP000274920">
    <property type="component" value="Unassembled WGS sequence"/>
</dbReference>
<dbReference type="Pfam" id="PF00005">
    <property type="entry name" value="ABC_tran"/>
    <property type="match status" value="1"/>
</dbReference>
<proteinExistence type="inferred from homology"/>
<dbReference type="RefSeq" id="WP_125125917.1">
    <property type="nucleotide sequence ID" value="NZ_RHJS01000001.1"/>
</dbReference>
<dbReference type="GO" id="GO:0016887">
    <property type="term" value="F:ATP hydrolysis activity"/>
    <property type="evidence" value="ECO:0007669"/>
    <property type="project" value="InterPro"/>
</dbReference>
<dbReference type="PROSITE" id="PS50893">
    <property type="entry name" value="ABC_TRANSPORTER_2"/>
    <property type="match status" value="1"/>
</dbReference>
<evidence type="ECO:0000256" key="1">
    <source>
        <dbReference type="ARBA" id="ARBA00005417"/>
    </source>
</evidence>
<dbReference type="PANTHER" id="PTHR43335">
    <property type="entry name" value="ABC TRANSPORTER, ATP-BINDING PROTEIN"/>
    <property type="match status" value="1"/>
</dbReference>
<keyword evidence="4 6" id="KW-0067">ATP-binding</keyword>
<organism evidence="6 7">
    <name type="scientific">Schaedlerella arabinosiphila</name>
    <dbReference type="NCBI Taxonomy" id="2044587"/>
    <lineage>
        <taxon>Bacteria</taxon>
        <taxon>Bacillati</taxon>
        <taxon>Bacillota</taxon>
        <taxon>Clostridia</taxon>
        <taxon>Lachnospirales</taxon>
        <taxon>Lachnospiraceae</taxon>
        <taxon>Schaedlerella</taxon>
    </lineage>
</organism>
<evidence type="ECO:0000259" key="5">
    <source>
        <dbReference type="PROSITE" id="PS50893"/>
    </source>
</evidence>